<name>A0A180GH48_PUCT1</name>
<dbReference type="STRING" id="630390.A0A180GH48"/>
<evidence type="ECO:0000313" key="3">
    <source>
        <dbReference type="Proteomes" id="UP000005240"/>
    </source>
</evidence>
<organism evidence="1">
    <name type="scientific">Puccinia triticina (isolate 1-1 / race 1 (BBBD))</name>
    <name type="common">Brown leaf rust fungus</name>
    <dbReference type="NCBI Taxonomy" id="630390"/>
    <lineage>
        <taxon>Eukaryota</taxon>
        <taxon>Fungi</taxon>
        <taxon>Dikarya</taxon>
        <taxon>Basidiomycota</taxon>
        <taxon>Pucciniomycotina</taxon>
        <taxon>Pucciniomycetes</taxon>
        <taxon>Pucciniales</taxon>
        <taxon>Pucciniaceae</taxon>
        <taxon>Puccinia</taxon>
    </lineage>
</organism>
<dbReference type="Proteomes" id="UP000005240">
    <property type="component" value="Unassembled WGS sequence"/>
</dbReference>
<accession>A0A180GH48</accession>
<reference evidence="1" key="2">
    <citation type="submission" date="2016-05" db="EMBL/GenBank/DDBJ databases">
        <title>Comparative analysis highlights variable genome content of wheat rusts and divergence of the mating loci.</title>
        <authorList>
            <person name="Cuomo C.A."/>
            <person name="Bakkeren G."/>
            <person name="Szabo L."/>
            <person name="Khalil H."/>
            <person name="Joly D."/>
            <person name="Goldberg J."/>
            <person name="Young S."/>
            <person name="Zeng Q."/>
            <person name="Fellers J."/>
        </authorList>
    </citation>
    <scope>NUCLEOTIDE SEQUENCE [LARGE SCALE GENOMIC DNA]</scope>
    <source>
        <strain evidence="1">1-1 BBBD Race 1</strain>
    </source>
</reference>
<dbReference type="PANTHER" id="PTHR33069:SF3">
    <property type="entry name" value="DYNEIN HEAVY CHAIN TAIL DOMAIN-CONTAINING PROTEIN"/>
    <property type="match status" value="1"/>
</dbReference>
<reference evidence="2 3" key="3">
    <citation type="journal article" date="2017" name="G3 (Bethesda)">
        <title>Comparative analysis highlights variable genome content of wheat rusts and divergence of the mating loci.</title>
        <authorList>
            <person name="Cuomo C.A."/>
            <person name="Bakkeren G."/>
            <person name="Khalil H.B."/>
            <person name="Panwar V."/>
            <person name="Joly D."/>
            <person name="Linning R."/>
            <person name="Sakthikumar S."/>
            <person name="Song X."/>
            <person name="Adiconis X."/>
            <person name="Fan L."/>
            <person name="Goldberg J.M."/>
            <person name="Levin J.Z."/>
            <person name="Young S."/>
            <person name="Zeng Q."/>
            <person name="Anikster Y."/>
            <person name="Bruce M."/>
            <person name="Wang M."/>
            <person name="Yin C."/>
            <person name="McCallum B."/>
            <person name="Szabo L.J."/>
            <person name="Hulbert S."/>
            <person name="Chen X."/>
            <person name="Fellers J.P."/>
        </authorList>
    </citation>
    <scope>NUCLEOTIDE SEQUENCE</scope>
    <source>
        <strain evidence="3">Isolate 1-1 / race 1 (BBBD)</strain>
        <strain evidence="2">isolate 1-1 / race 1 (BBBD)</strain>
    </source>
</reference>
<dbReference type="EnsemblFungi" id="PTTG_12101-t43_1">
    <property type="protein sequence ID" value="PTTG_12101-t43_1-p1"/>
    <property type="gene ID" value="PTTG_12101"/>
</dbReference>
<keyword evidence="3" id="KW-1185">Reference proteome</keyword>
<reference evidence="2" key="4">
    <citation type="submission" date="2025-05" db="UniProtKB">
        <authorList>
            <consortium name="EnsemblFungi"/>
        </authorList>
    </citation>
    <scope>IDENTIFICATION</scope>
    <source>
        <strain evidence="2">isolate 1-1 / race 1 (BBBD)</strain>
    </source>
</reference>
<dbReference type="VEuPathDB" id="FungiDB:PTTG_12101"/>
<evidence type="ECO:0000313" key="1">
    <source>
        <dbReference type="EMBL" id="OAV91748.1"/>
    </source>
</evidence>
<sequence>MAKEDSAHNSERLESEKALIAKRFKELHYLAMLDPSEHHLGSSGRPSSLSTALIPENVDSTAASLHRLHSSILPELRKLVTELRTLITTPFELWKRPCDVQKEPGELVELISKSLSELELLFDQFLDVMKILRPGQYLHMSNRRARDVYEYSFDWLTSYFGDFCWDSCELITTSTEETDWDSDSDSDSDSENCTRAPYAKKQVDQHAKDMLYAIDRTLELIEGSKSDIVADHWSFPNSSINQKPKELFNLINRTNTSWWEVPLSQPVRNVAKWFAPIIKLLSIFFAKLSARRTGENRHQLFTKMRFDELDIIGGLAWHVDTELENVLNILKQGDTDGLSTTGKLLTQTLRTLVSHFNDRLRLIKSHFVPIIPDTNNPSTSQADWQRWFALWNSGFTLVIRNVKKKTRRLMRT</sequence>
<proteinExistence type="predicted"/>
<evidence type="ECO:0000313" key="2">
    <source>
        <dbReference type="EnsemblFungi" id="PTTG_12101-t43_1-p1"/>
    </source>
</evidence>
<reference evidence="1" key="1">
    <citation type="submission" date="2009-11" db="EMBL/GenBank/DDBJ databases">
        <authorList>
            <consortium name="The Broad Institute Genome Sequencing Platform"/>
            <person name="Ward D."/>
            <person name="Feldgarden M."/>
            <person name="Earl A."/>
            <person name="Young S.K."/>
            <person name="Zeng Q."/>
            <person name="Koehrsen M."/>
            <person name="Alvarado L."/>
            <person name="Berlin A."/>
            <person name="Bochicchio J."/>
            <person name="Borenstein D."/>
            <person name="Chapman S.B."/>
            <person name="Chen Z."/>
            <person name="Engels R."/>
            <person name="Freedman E."/>
            <person name="Gellesch M."/>
            <person name="Goldberg J."/>
            <person name="Griggs A."/>
            <person name="Gujja S."/>
            <person name="Heilman E."/>
            <person name="Heiman D."/>
            <person name="Hepburn T."/>
            <person name="Howarth C."/>
            <person name="Jen D."/>
            <person name="Larson L."/>
            <person name="Lewis B."/>
            <person name="Mehta T."/>
            <person name="Park D."/>
            <person name="Pearson M."/>
            <person name="Roberts A."/>
            <person name="Saif S."/>
            <person name="Shea T."/>
            <person name="Shenoy N."/>
            <person name="Sisk P."/>
            <person name="Stolte C."/>
            <person name="Sykes S."/>
            <person name="Thomson T."/>
            <person name="Walk T."/>
            <person name="White J."/>
            <person name="Yandava C."/>
            <person name="Izard J."/>
            <person name="Baranova O.V."/>
            <person name="Blanton J.M."/>
            <person name="Tanner A.C."/>
            <person name="Dewhirst F.E."/>
            <person name="Haas B."/>
            <person name="Nusbaum C."/>
            <person name="Birren B."/>
        </authorList>
    </citation>
    <scope>NUCLEOTIDE SEQUENCE [LARGE SCALE GENOMIC DNA]</scope>
    <source>
        <strain evidence="1">1-1 BBBD Race 1</strain>
    </source>
</reference>
<dbReference type="PANTHER" id="PTHR33069">
    <property type="entry name" value="CHROMOSOME 7, WHOLE GENOME SHOTGUN SEQUENCE-RELATED"/>
    <property type="match status" value="1"/>
</dbReference>
<dbReference type="EMBL" id="ADAS02000075">
    <property type="protein sequence ID" value="OAV91748.1"/>
    <property type="molecule type" value="Genomic_DNA"/>
</dbReference>
<gene>
    <name evidence="1" type="ORF">PTTG_12101</name>
</gene>
<dbReference type="AlphaFoldDB" id="A0A180GH48"/>
<protein>
    <submittedName>
        <fullName evidence="1 2">Uncharacterized protein</fullName>
    </submittedName>
</protein>